<keyword evidence="7" id="KW-0325">Glycoprotein</keyword>
<dbReference type="GO" id="GO:0009897">
    <property type="term" value="C:external side of plasma membrane"/>
    <property type="evidence" value="ECO:0007669"/>
    <property type="project" value="TreeGrafter"/>
</dbReference>
<dbReference type="GeneTree" id="ENSGT01050000244843"/>
<dbReference type="Proteomes" id="UP000694568">
    <property type="component" value="Unplaced"/>
</dbReference>
<keyword evidence="4 11" id="KW-1133">Transmembrane helix</keyword>
<dbReference type="Ensembl" id="ENSSLUT00000010358.1">
    <property type="protein sequence ID" value="ENSSLUP00000010039.1"/>
    <property type="gene ID" value="ENSSLUG00000004754.1"/>
</dbReference>
<evidence type="ECO:0000256" key="1">
    <source>
        <dbReference type="ARBA" id="ARBA00004370"/>
    </source>
</evidence>
<evidence type="ECO:0000256" key="7">
    <source>
        <dbReference type="ARBA" id="ARBA00023180"/>
    </source>
</evidence>
<keyword evidence="3 12" id="KW-0732">Signal</keyword>
<dbReference type="FunFam" id="2.60.40.10:FF:000088">
    <property type="entry name" value="Butyrophilin subfamily 1 member A1"/>
    <property type="match status" value="1"/>
</dbReference>
<evidence type="ECO:0000256" key="5">
    <source>
        <dbReference type="ARBA" id="ARBA00023136"/>
    </source>
</evidence>
<comment type="subcellular location">
    <subcellularLocation>
        <location evidence="1">Membrane</location>
    </subcellularLocation>
</comment>
<feature type="domain" description="Ig-like" evidence="13">
    <location>
        <begin position="149"/>
        <end position="237"/>
    </location>
</feature>
<dbReference type="SUPFAM" id="SSF48726">
    <property type="entry name" value="Immunoglobulin"/>
    <property type="match status" value="2"/>
</dbReference>
<dbReference type="GO" id="GO:0050863">
    <property type="term" value="P:regulation of T cell activation"/>
    <property type="evidence" value="ECO:0007669"/>
    <property type="project" value="UniProtKB-ARBA"/>
</dbReference>
<evidence type="ECO:0000256" key="10">
    <source>
        <dbReference type="SAM" id="MobiDB-lite"/>
    </source>
</evidence>
<keyword evidence="15" id="KW-1185">Reference proteome</keyword>
<dbReference type="InterPro" id="IPR007110">
    <property type="entry name" value="Ig-like_dom"/>
</dbReference>
<evidence type="ECO:0000256" key="9">
    <source>
        <dbReference type="ARBA" id="ARBA00038221"/>
    </source>
</evidence>
<dbReference type="GO" id="GO:0050852">
    <property type="term" value="P:T cell receptor signaling pathway"/>
    <property type="evidence" value="ECO:0007669"/>
    <property type="project" value="TreeGrafter"/>
</dbReference>
<dbReference type="InterPro" id="IPR013106">
    <property type="entry name" value="Ig_V-set"/>
</dbReference>
<dbReference type="GO" id="GO:1903037">
    <property type="term" value="P:regulation of leukocyte cell-cell adhesion"/>
    <property type="evidence" value="ECO:0007669"/>
    <property type="project" value="UniProtKB-ARBA"/>
</dbReference>
<evidence type="ECO:0000256" key="12">
    <source>
        <dbReference type="SAM" id="SignalP"/>
    </source>
</evidence>
<dbReference type="SMART" id="SM00409">
    <property type="entry name" value="IG"/>
    <property type="match status" value="1"/>
</dbReference>
<keyword evidence="5 11" id="KW-0472">Membrane</keyword>
<feature type="domain" description="Ig-like" evidence="13">
    <location>
        <begin position="46"/>
        <end position="128"/>
    </location>
</feature>
<dbReference type="Pfam" id="PF07686">
    <property type="entry name" value="V-set"/>
    <property type="match status" value="1"/>
</dbReference>
<feature type="region of interest" description="Disordered" evidence="10">
    <location>
        <begin position="441"/>
        <end position="468"/>
    </location>
</feature>
<dbReference type="Gene3D" id="2.60.40.10">
    <property type="entry name" value="Immunoglobulins"/>
    <property type="match status" value="2"/>
</dbReference>
<dbReference type="InterPro" id="IPR036179">
    <property type="entry name" value="Ig-like_dom_sf"/>
</dbReference>
<evidence type="ECO:0000256" key="4">
    <source>
        <dbReference type="ARBA" id="ARBA00022989"/>
    </source>
</evidence>
<dbReference type="AlphaFoldDB" id="A0A8C9XJH2"/>
<evidence type="ECO:0000256" key="8">
    <source>
        <dbReference type="ARBA" id="ARBA00023319"/>
    </source>
</evidence>
<evidence type="ECO:0000256" key="2">
    <source>
        <dbReference type="ARBA" id="ARBA00022692"/>
    </source>
</evidence>
<protein>
    <recommendedName>
        <fullName evidence="13">Ig-like domain-containing protein</fullName>
    </recommendedName>
</protein>
<dbReference type="Ensembl" id="ENSSLUT00000010366.1">
    <property type="protein sequence ID" value="ENSSLUP00000010046.1"/>
    <property type="gene ID" value="ENSSLUG00000004754.1"/>
</dbReference>
<comment type="similarity">
    <text evidence="9">Belongs to the SKINT family.</text>
</comment>
<keyword evidence="2 11" id="KW-0812">Transmembrane</keyword>
<dbReference type="PROSITE" id="PS50835">
    <property type="entry name" value="IG_LIKE"/>
    <property type="match status" value="2"/>
</dbReference>
<reference evidence="14" key="1">
    <citation type="submission" date="2025-05" db="UniProtKB">
        <authorList>
            <consortium name="Ensembl"/>
        </authorList>
    </citation>
    <scope>IDENTIFICATION</scope>
</reference>
<evidence type="ECO:0000259" key="13">
    <source>
        <dbReference type="PROSITE" id="PS50835"/>
    </source>
</evidence>
<sequence length="468" mass="53484">MVYIKDGLLRPVSVFRHIVVLLLLNHLRGGQSQETGPPQLVVAMLGDDIILPCQLEPPMNAVSMTMEWGRRDLEPRFVLVWHDGQELLTDQNKAYKGRASVSINNLTLGDFSLRLSSVKISDSGTYRCYFPKLNKEYLVELLVGAASSPAISLAGIHKATSGVMLDCRSEGWYPEPEVLWLDGEGNLLSAGPPETVRGPDDLYTVSSRVTVEKRPSNRFTCRVQQKNINQTRETHIYVPEDFFVSPSSCSASVAMSVLFGLMFVLTVVLFVWKWRQNKIEIKKQLKNENKEEEKTTGFNKATEQQGLIKAKVSREQLMEENKKIKEELQKKDKDITQVIDTLTEMGQEVQKQKEQFNDQKEKAEKQAKENEEKVNSVEKEVSEKEGDKTAIKAQGYLKLKEIITKNNWNLEERKKELIQLEMITERLMKRTYDDFKRITENLKEGQHTKPHGANKETTGQDRGHLEET</sequence>
<evidence type="ECO:0000256" key="11">
    <source>
        <dbReference type="SAM" id="Phobius"/>
    </source>
</evidence>
<feature type="chain" id="PRO_5044682681" description="Ig-like domain-containing protein" evidence="12">
    <location>
        <begin position="33"/>
        <end position="468"/>
    </location>
</feature>
<dbReference type="InterPro" id="IPR050504">
    <property type="entry name" value="IgSF_BTN/MOG"/>
</dbReference>
<keyword evidence="6" id="KW-1015">Disulfide bond</keyword>
<dbReference type="InterPro" id="IPR013783">
    <property type="entry name" value="Ig-like_fold"/>
</dbReference>
<keyword evidence="8" id="KW-0393">Immunoglobulin domain</keyword>
<dbReference type="PANTHER" id="PTHR24100:SF151">
    <property type="entry name" value="ICOS LIGAND"/>
    <property type="match status" value="1"/>
</dbReference>
<organism evidence="14 15">
    <name type="scientific">Sander lucioperca</name>
    <name type="common">Pike-perch</name>
    <name type="synonym">Perca lucioperca</name>
    <dbReference type="NCBI Taxonomy" id="283035"/>
    <lineage>
        <taxon>Eukaryota</taxon>
        <taxon>Metazoa</taxon>
        <taxon>Chordata</taxon>
        <taxon>Craniata</taxon>
        <taxon>Vertebrata</taxon>
        <taxon>Euteleostomi</taxon>
        <taxon>Actinopterygii</taxon>
        <taxon>Neopterygii</taxon>
        <taxon>Teleostei</taxon>
        <taxon>Neoteleostei</taxon>
        <taxon>Acanthomorphata</taxon>
        <taxon>Eupercaria</taxon>
        <taxon>Perciformes</taxon>
        <taxon>Percoidei</taxon>
        <taxon>Percidae</taxon>
        <taxon>Luciopercinae</taxon>
        <taxon>Sander</taxon>
    </lineage>
</organism>
<dbReference type="InterPro" id="IPR053896">
    <property type="entry name" value="BTN3A2-like_Ig-C"/>
</dbReference>
<dbReference type="GO" id="GO:0042110">
    <property type="term" value="P:T cell activation"/>
    <property type="evidence" value="ECO:0007669"/>
    <property type="project" value="UniProtKB-ARBA"/>
</dbReference>
<name>A0A8C9XJH2_SANLU</name>
<accession>A0A8C9XJH2</accession>
<feature type="compositionally biased region" description="Basic and acidic residues" evidence="10">
    <location>
        <begin position="350"/>
        <end position="382"/>
    </location>
</feature>
<dbReference type="FunFam" id="2.60.40.10:FF:000142">
    <property type="entry name" value="V-set domain-containing T-cell activation inhibitor 1"/>
    <property type="match status" value="1"/>
</dbReference>
<feature type="signal peptide" evidence="12">
    <location>
        <begin position="1"/>
        <end position="32"/>
    </location>
</feature>
<feature type="region of interest" description="Disordered" evidence="10">
    <location>
        <begin position="349"/>
        <end position="382"/>
    </location>
</feature>
<dbReference type="GO" id="GO:0001817">
    <property type="term" value="P:regulation of cytokine production"/>
    <property type="evidence" value="ECO:0007669"/>
    <property type="project" value="TreeGrafter"/>
</dbReference>
<proteinExistence type="inferred from homology"/>
<evidence type="ECO:0000313" key="15">
    <source>
        <dbReference type="Proteomes" id="UP000694568"/>
    </source>
</evidence>
<evidence type="ECO:0000313" key="14">
    <source>
        <dbReference type="Ensembl" id="ENSSLUP00000010046.1"/>
    </source>
</evidence>
<dbReference type="InterPro" id="IPR003599">
    <property type="entry name" value="Ig_sub"/>
</dbReference>
<dbReference type="Pfam" id="PF22705">
    <property type="entry name" value="C2-set_3"/>
    <property type="match status" value="1"/>
</dbReference>
<dbReference type="PANTHER" id="PTHR24100">
    <property type="entry name" value="BUTYROPHILIN"/>
    <property type="match status" value="1"/>
</dbReference>
<feature type="compositionally biased region" description="Basic and acidic residues" evidence="10">
    <location>
        <begin position="458"/>
        <end position="468"/>
    </location>
</feature>
<dbReference type="SMART" id="SM00406">
    <property type="entry name" value="IGv"/>
    <property type="match status" value="1"/>
</dbReference>
<evidence type="ECO:0000256" key="3">
    <source>
        <dbReference type="ARBA" id="ARBA00022729"/>
    </source>
</evidence>
<feature type="transmembrane region" description="Helical" evidence="11">
    <location>
        <begin position="253"/>
        <end position="272"/>
    </location>
</feature>
<dbReference type="GO" id="GO:0005102">
    <property type="term" value="F:signaling receptor binding"/>
    <property type="evidence" value="ECO:0007669"/>
    <property type="project" value="TreeGrafter"/>
</dbReference>
<evidence type="ECO:0000256" key="6">
    <source>
        <dbReference type="ARBA" id="ARBA00023157"/>
    </source>
</evidence>